<keyword evidence="4 10" id="KW-1003">Cell membrane</keyword>
<evidence type="ECO:0000256" key="1">
    <source>
        <dbReference type="ARBA" id="ARBA00002254"/>
    </source>
</evidence>
<evidence type="ECO:0000256" key="2">
    <source>
        <dbReference type="ARBA" id="ARBA00004162"/>
    </source>
</evidence>
<comment type="subcellular location">
    <subcellularLocation>
        <location evidence="2">Cell membrane</location>
        <topology evidence="2">Single-pass membrane protein</topology>
    </subcellularLocation>
</comment>
<evidence type="ECO:0000256" key="5">
    <source>
        <dbReference type="ARBA" id="ARBA00022500"/>
    </source>
</evidence>
<gene>
    <name evidence="12" type="ORF">BXT84_14190</name>
</gene>
<accession>A0ABM6RU92</accession>
<evidence type="ECO:0000256" key="9">
    <source>
        <dbReference type="ARBA" id="ARBA00023136"/>
    </source>
</evidence>
<keyword evidence="12" id="KW-0969">Cilium</keyword>
<dbReference type="EMBL" id="CP019454">
    <property type="protein sequence ID" value="AUW94961.1"/>
    <property type="molecule type" value="Genomic_DNA"/>
</dbReference>
<feature type="signal peptide" evidence="11">
    <location>
        <begin position="1"/>
        <end position="19"/>
    </location>
</feature>
<keyword evidence="9 10" id="KW-0472">Membrane</keyword>
<evidence type="ECO:0000313" key="12">
    <source>
        <dbReference type="EMBL" id="AUW94961.1"/>
    </source>
</evidence>
<evidence type="ECO:0000256" key="11">
    <source>
        <dbReference type="SAM" id="SignalP"/>
    </source>
</evidence>
<keyword evidence="5 10" id="KW-0145">Chemotaxis</keyword>
<reference evidence="12 13" key="1">
    <citation type="journal article" date="2019" name="Sci. Rep.">
        <title>Sulfobacillus thermotolerans: new insights into resistance and metabolic capacities of acidophilic chemolithotrophs.</title>
        <authorList>
            <person name="Panyushkina A.E."/>
            <person name="Babenko V.V."/>
            <person name="Nikitina A.S."/>
            <person name="Selezneva O.V."/>
            <person name="Tsaplina I.A."/>
            <person name="Letarova M.A."/>
            <person name="Kostryukova E.S."/>
            <person name="Letarov A.V."/>
        </authorList>
    </citation>
    <scope>NUCLEOTIDE SEQUENCE [LARGE SCALE GENOMIC DNA]</scope>
    <source>
        <strain evidence="12 13">Kr1</strain>
    </source>
</reference>
<dbReference type="Pfam" id="PF03748">
    <property type="entry name" value="FliL"/>
    <property type="match status" value="1"/>
</dbReference>
<keyword evidence="12" id="KW-0966">Cell projection</keyword>
<keyword evidence="12" id="KW-0282">Flagellum</keyword>
<keyword evidence="13" id="KW-1185">Reference proteome</keyword>
<dbReference type="Proteomes" id="UP000325292">
    <property type="component" value="Chromosome"/>
</dbReference>
<keyword evidence="8" id="KW-1133">Transmembrane helix</keyword>
<evidence type="ECO:0000256" key="8">
    <source>
        <dbReference type="ARBA" id="ARBA00022989"/>
    </source>
</evidence>
<comment type="function">
    <text evidence="1 10">Controls the rotational direction of flagella during chemotaxis.</text>
</comment>
<sequence>MKKFLVFVLVFLLGAGAGAAGLIFGDPSLLSHAPKPVVEALPYNPLTAVSVTESGIESNLGSSGHYVSFNVEFDVALAALTSQGGSKAGAEGGSGTGSPVLDARIRNDLINLARSTPYHEFTASGGLSTFKTQVRTVLESIFGPNTIGPIYFSSLMTQ</sequence>
<evidence type="ECO:0000313" key="13">
    <source>
        <dbReference type="Proteomes" id="UP000325292"/>
    </source>
</evidence>
<organism evidence="12 13">
    <name type="scientific">Sulfobacillus thermotolerans</name>
    <dbReference type="NCBI Taxonomy" id="338644"/>
    <lineage>
        <taxon>Bacteria</taxon>
        <taxon>Bacillati</taxon>
        <taxon>Bacillota</taxon>
        <taxon>Clostridia</taxon>
        <taxon>Eubacteriales</taxon>
        <taxon>Clostridiales Family XVII. Incertae Sedis</taxon>
        <taxon>Sulfobacillus</taxon>
    </lineage>
</organism>
<name>A0ABM6RU92_9FIRM</name>
<dbReference type="InterPro" id="IPR005503">
    <property type="entry name" value="FliL"/>
</dbReference>
<feature type="chain" id="PRO_5045040300" description="Flagellar protein FliL" evidence="11">
    <location>
        <begin position="20"/>
        <end position="158"/>
    </location>
</feature>
<evidence type="ECO:0000256" key="7">
    <source>
        <dbReference type="ARBA" id="ARBA00022779"/>
    </source>
</evidence>
<evidence type="ECO:0000256" key="4">
    <source>
        <dbReference type="ARBA" id="ARBA00022475"/>
    </source>
</evidence>
<keyword evidence="11" id="KW-0732">Signal</keyword>
<comment type="similarity">
    <text evidence="3 10">Belongs to the FliL family.</text>
</comment>
<proteinExistence type="inferred from homology"/>
<evidence type="ECO:0000256" key="6">
    <source>
        <dbReference type="ARBA" id="ARBA00022692"/>
    </source>
</evidence>
<keyword evidence="7 10" id="KW-0283">Flagellar rotation</keyword>
<protein>
    <recommendedName>
        <fullName evidence="10">Flagellar protein FliL</fullName>
    </recommendedName>
</protein>
<keyword evidence="6" id="KW-0812">Transmembrane</keyword>
<evidence type="ECO:0000256" key="3">
    <source>
        <dbReference type="ARBA" id="ARBA00008281"/>
    </source>
</evidence>
<dbReference type="RefSeq" id="WP_103375830.1">
    <property type="nucleotide sequence ID" value="NZ_CP133983.1"/>
</dbReference>
<evidence type="ECO:0000256" key="10">
    <source>
        <dbReference type="RuleBase" id="RU364125"/>
    </source>
</evidence>